<feature type="region of interest" description="Disordered" evidence="10">
    <location>
        <begin position="125"/>
        <end position="147"/>
    </location>
</feature>
<dbReference type="GO" id="GO:0055085">
    <property type="term" value="P:transmembrane transport"/>
    <property type="evidence" value="ECO:0007669"/>
    <property type="project" value="InterPro"/>
</dbReference>
<keyword evidence="9 11" id="KW-0472">Membrane</keyword>
<feature type="transmembrane region" description="Helical" evidence="11">
    <location>
        <begin position="21"/>
        <end position="40"/>
    </location>
</feature>
<dbReference type="PANTHER" id="PTHR33446">
    <property type="entry name" value="PROTEIN TONB-RELATED"/>
    <property type="match status" value="1"/>
</dbReference>
<evidence type="ECO:0000256" key="7">
    <source>
        <dbReference type="ARBA" id="ARBA00022927"/>
    </source>
</evidence>
<evidence type="ECO:0000313" key="13">
    <source>
        <dbReference type="EMBL" id="KAF1690813.1"/>
    </source>
</evidence>
<keyword evidence="14" id="KW-1185">Reference proteome</keyword>
<keyword evidence="3" id="KW-0813">Transport</keyword>
<dbReference type="InterPro" id="IPR006260">
    <property type="entry name" value="TonB/TolA_C"/>
</dbReference>
<organism evidence="13 14">
    <name type="scientific">Pseudoxanthomonas taiwanensis</name>
    <dbReference type="NCBI Taxonomy" id="176598"/>
    <lineage>
        <taxon>Bacteria</taxon>
        <taxon>Pseudomonadati</taxon>
        <taxon>Pseudomonadota</taxon>
        <taxon>Gammaproteobacteria</taxon>
        <taxon>Lysobacterales</taxon>
        <taxon>Lysobacteraceae</taxon>
        <taxon>Pseudoxanthomonas</taxon>
    </lineage>
</organism>
<dbReference type="AlphaFoldDB" id="A0A921THA7"/>
<dbReference type="GO" id="GO:0031992">
    <property type="term" value="F:energy transducer activity"/>
    <property type="evidence" value="ECO:0007669"/>
    <property type="project" value="TreeGrafter"/>
</dbReference>
<dbReference type="RefSeq" id="WP_162123188.1">
    <property type="nucleotide sequence ID" value="NZ_PDWK01000002.1"/>
</dbReference>
<evidence type="ECO:0000256" key="9">
    <source>
        <dbReference type="ARBA" id="ARBA00023136"/>
    </source>
</evidence>
<accession>A0A921THA7</accession>
<evidence type="ECO:0000256" key="8">
    <source>
        <dbReference type="ARBA" id="ARBA00022989"/>
    </source>
</evidence>
<comment type="similarity">
    <text evidence="2">Belongs to the TonB family.</text>
</comment>
<dbReference type="PROSITE" id="PS52015">
    <property type="entry name" value="TONB_CTD"/>
    <property type="match status" value="1"/>
</dbReference>
<evidence type="ECO:0000256" key="11">
    <source>
        <dbReference type="SAM" id="Phobius"/>
    </source>
</evidence>
<dbReference type="EMBL" id="PDWK01000002">
    <property type="protein sequence ID" value="KAF1690813.1"/>
    <property type="molecule type" value="Genomic_DNA"/>
</dbReference>
<comment type="subcellular location">
    <subcellularLocation>
        <location evidence="1">Cell inner membrane</location>
        <topology evidence="1">Single-pass membrane protein</topology>
        <orientation evidence="1">Periplasmic side</orientation>
    </subcellularLocation>
</comment>
<dbReference type="Gene3D" id="3.30.1150.10">
    <property type="match status" value="1"/>
</dbReference>
<dbReference type="GO" id="GO:0098797">
    <property type="term" value="C:plasma membrane protein complex"/>
    <property type="evidence" value="ECO:0007669"/>
    <property type="project" value="TreeGrafter"/>
</dbReference>
<reference evidence="13" key="1">
    <citation type="submission" date="2017-10" db="EMBL/GenBank/DDBJ databases">
        <title>Whole genome sequencing of members of genus Pseudoxanthomonas.</title>
        <authorList>
            <person name="Kumar S."/>
            <person name="Bansal K."/>
            <person name="Kaur A."/>
            <person name="Patil P."/>
            <person name="Sharma S."/>
            <person name="Patil P.B."/>
        </authorList>
    </citation>
    <scope>NUCLEOTIDE SEQUENCE</scope>
    <source>
        <strain evidence="13">DSM 22914</strain>
    </source>
</reference>
<dbReference type="NCBIfam" id="TIGR01352">
    <property type="entry name" value="tonB_Cterm"/>
    <property type="match status" value="1"/>
</dbReference>
<dbReference type="PANTHER" id="PTHR33446:SF11">
    <property type="entry name" value="TONB3"/>
    <property type="match status" value="1"/>
</dbReference>
<evidence type="ECO:0000256" key="3">
    <source>
        <dbReference type="ARBA" id="ARBA00022448"/>
    </source>
</evidence>
<evidence type="ECO:0000313" key="14">
    <source>
        <dbReference type="Proteomes" id="UP000717981"/>
    </source>
</evidence>
<dbReference type="SUPFAM" id="SSF74653">
    <property type="entry name" value="TolA/TonB C-terminal domain"/>
    <property type="match status" value="1"/>
</dbReference>
<keyword evidence="4" id="KW-1003">Cell membrane</keyword>
<gene>
    <name evidence="13" type="ORF">CR938_00855</name>
</gene>
<keyword evidence="8 11" id="KW-1133">Transmembrane helix</keyword>
<dbReference type="Proteomes" id="UP000717981">
    <property type="component" value="Unassembled WGS sequence"/>
</dbReference>
<dbReference type="InterPro" id="IPR037682">
    <property type="entry name" value="TonB_C"/>
</dbReference>
<protein>
    <submittedName>
        <fullName evidence="13">Energy transducer TonB</fullName>
    </submittedName>
</protein>
<keyword evidence="7" id="KW-0653">Protein transport</keyword>
<dbReference type="GO" id="GO:0015031">
    <property type="term" value="P:protein transport"/>
    <property type="evidence" value="ECO:0007669"/>
    <property type="project" value="UniProtKB-KW"/>
</dbReference>
<evidence type="ECO:0000256" key="6">
    <source>
        <dbReference type="ARBA" id="ARBA00022692"/>
    </source>
</evidence>
<feature type="domain" description="TonB C-terminal" evidence="12">
    <location>
        <begin position="192"/>
        <end position="290"/>
    </location>
</feature>
<sequence length="290" mass="31485">MSTAPVTPPRIGPQQRLNATVVLSLLVHGILVLGLGFAFGDEAPMVPTLDVIFSQTSTPLTPEQADFLAQANNRGGGEHDQARRPREMQAGSVPLAEPGQAPEPARASAMEAPPPQARVVATRRGGDPVPVAQPEQPVDAPLPPVSPERAARDAEMARLAAEVYLRSELYARRPTRKFVSASTREYHYANYLRAWVDRVERIGNLNYPDEARRRRLGGQVVLSVGVRRDGSVDSARILRSSGTPLLDESAIRIVHLAEPFPPLPDAGDGVDILHVTRTWVFKPGGEMLTE</sequence>
<keyword evidence="6 11" id="KW-0812">Transmembrane</keyword>
<keyword evidence="5" id="KW-0997">Cell inner membrane</keyword>
<evidence type="ECO:0000256" key="4">
    <source>
        <dbReference type="ARBA" id="ARBA00022475"/>
    </source>
</evidence>
<name>A0A921THA7_9GAMM</name>
<dbReference type="Pfam" id="PF03544">
    <property type="entry name" value="TonB_C"/>
    <property type="match status" value="1"/>
</dbReference>
<evidence type="ECO:0000256" key="5">
    <source>
        <dbReference type="ARBA" id="ARBA00022519"/>
    </source>
</evidence>
<feature type="region of interest" description="Disordered" evidence="10">
    <location>
        <begin position="71"/>
        <end position="113"/>
    </location>
</feature>
<evidence type="ECO:0000259" key="12">
    <source>
        <dbReference type="PROSITE" id="PS52015"/>
    </source>
</evidence>
<dbReference type="InterPro" id="IPR051045">
    <property type="entry name" value="TonB-dependent_transducer"/>
</dbReference>
<dbReference type="OrthoDB" id="9803361at2"/>
<comment type="caution">
    <text evidence="13">The sequence shown here is derived from an EMBL/GenBank/DDBJ whole genome shotgun (WGS) entry which is preliminary data.</text>
</comment>
<feature type="compositionally biased region" description="Basic and acidic residues" evidence="10">
    <location>
        <begin position="76"/>
        <end position="87"/>
    </location>
</feature>
<evidence type="ECO:0000256" key="1">
    <source>
        <dbReference type="ARBA" id="ARBA00004383"/>
    </source>
</evidence>
<proteinExistence type="inferred from homology"/>
<evidence type="ECO:0000256" key="10">
    <source>
        <dbReference type="SAM" id="MobiDB-lite"/>
    </source>
</evidence>
<evidence type="ECO:0000256" key="2">
    <source>
        <dbReference type="ARBA" id="ARBA00006555"/>
    </source>
</evidence>